<dbReference type="PROSITE" id="PS50075">
    <property type="entry name" value="CARRIER"/>
    <property type="match status" value="1"/>
</dbReference>
<dbReference type="InterPro" id="IPR032821">
    <property type="entry name" value="PKS_assoc"/>
</dbReference>
<feature type="domain" description="Carrier" evidence="6">
    <location>
        <begin position="1216"/>
        <end position="1290"/>
    </location>
</feature>
<dbReference type="InterPro" id="IPR014031">
    <property type="entry name" value="Ketoacyl_synth_C"/>
</dbReference>
<dbReference type="Pfam" id="PF02801">
    <property type="entry name" value="Ketoacyl-synt_C"/>
    <property type="match status" value="1"/>
</dbReference>
<accession>A0ABS5JWN9</accession>
<dbReference type="Gene3D" id="3.40.50.1820">
    <property type="entry name" value="alpha/beta hydrolase"/>
    <property type="match status" value="1"/>
</dbReference>
<dbReference type="InterPro" id="IPR020807">
    <property type="entry name" value="PKS_DH"/>
</dbReference>
<dbReference type="SUPFAM" id="SSF55048">
    <property type="entry name" value="Probable ACP-binding domain of malonyl-CoA ACP transacylase"/>
    <property type="match status" value="1"/>
</dbReference>
<dbReference type="PANTHER" id="PTHR43775">
    <property type="entry name" value="FATTY ACID SYNTHASE"/>
    <property type="match status" value="1"/>
</dbReference>
<evidence type="ECO:0000259" key="8">
    <source>
        <dbReference type="PROSITE" id="PS52019"/>
    </source>
</evidence>
<dbReference type="SMART" id="SM00823">
    <property type="entry name" value="PKS_PP"/>
    <property type="match status" value="1"/>
</dbReference>
<dbReference type="Gene3D" id="3.40.47.10">
    <property type="match status" value="1"/>
</dbReference>
<dbReference type="SUPFAM" id="SSF53474">
    <property type="entry name" value="alpha/beta-Hydrolases"/>
    <property type="match status" value="1"/>
</dbReference>
<dbReference type="InterPro" id="IPR020806">
    <property type="entry name" value="PKS_PP-bd"/>
</dbReference>
<dbReference type="Gene3D" id="1.10.1200.10">
    <property type="entry name" value="ACP-like"/>
    <property type="match status" value="1"/>
</dbReference>
<proteinExistence type="predicted"/>
<dbReference type="SUPFAM" id="SSF52151">
    <property type="entry name" value="FabD/lysophospholipase-like"/>
    <property type="match status" value="1"/>
</dbReference>
<dbReference type="InterPro" id="IPR018201">
    <property type="entry name" value="Ketoacyl_synth_AS"/>
</dbReference>
<comment type="caution">
    <text evidence="9">The sequence shown here is derived from an EMBL/GenBank/DDBJ whole genome shotgun (WGS) entry which is preliminary data.</text>
</comment>
<dbReference type="Pfam" id="PF00975">
    <property type="entry name" value="Thioesterase"/>
    <property type="match status" value="1"/>
</dbReference>
<dbReference type="Pfam" id="PF00109">
    <property type="entry name" value="ketoacyl-synt"/>
    <property type="match status" value="1"/>
</dbReference>
<dbReference type="PROSITE" id="PS00136">
    <property type="entry name" value="SUBTILASE_ASP"/>
    <property type="match status" value="1"/>
</dbReference>
<dbReference type="InterPro" id="IPR014043">
    <property type="entry name" value="Acyl_transferase_dom"/>
</dbReference>
<keyword evidence="9" id="KW-0012">Acyltransferase</keyword>
<dbReference type="SUPFAM" id="SSF53901">
    <property type="entry name" value="Thiolase-like"/>
    <property type="match status" value="1"/>
</dbReference>
<dbReference type="InterPro" id="IPR049900">
    <property type="entry name" value="PKS_mFAS_DH"/>
</dbReference>
<feature type="region of interest" description="N-terminal hotdog fold" evidence="5">
    <location>
        <begin position="902"/>
        <end position="1026"/>
    </location>
</feature>
<sequence>MKQPVQKNAIAVIGMSCRFSQIDNLEDFWNVLSEGKSVISKIPNDRWNHDEYFDPNPDTPLKTNQNSGALLKDINHFDPYFFHVSPKEAIEMSPSQKLMMELAWESYENSSLTKNEFYGSKTGVYIGNIWADFEHLRKIRKSEINNFSALGQSSNIIANRISYYFGLTGPSLVLDTGCSSSLVALMLALQSLRDGSSNMCIAGGVNHLIDPDEYVYLSKFGGLSSKGQCSAFDADADGFVRGEGAGLVLLKRLEDAEKDGDKILGVIRGGAVTNNGFNVNMPATSKSGQVEVLKHAYEDAGVEPSEVDYIEAHGTGTKQGDPTETSALGEFFGANRNEDAALWVGSVKTNLGHCESSSGIAGVIKTLLALQNNTIPRNLNFKNPNPKIDFKTLKLRVPTENVAIKKAENKTIKAGVSSYGWGGTNVHIVFEEYKKKESIDSKALAPDSAYFLPISAHSPKALVDYSQKFKALLEKPSSSEIVADICASAAFHKTDFEYKKMFWGKTINDLTNQLSGFKAIDQKAIKPGKNTNEKVVFVFPGQGAQWFGMGKELYEREPVFKQSIDKCDKAFSKYADWSLIDEIYATEENSKLKNINVIQPYLFAMQVSLSELWISKGVEPSAVVGHSMGEVGAAYIAGALSIEDAAMIICTRSILMNTLSGQGGAMAVTELSADDAQALVSQYSGKISLAVQNSPKSTVLAGDDEIIQKILEDLTAKNLFCRQVKVDVASHSPQMDLIKDELFDRIQSVNPKDHQMTIYSTVKNKVVEGTDLDADYWRSNLRGTVQFASVTEKLLGDGYTVFVEVSPHSVLSTAINECAEHFKYNNISVIGSLHRDNPSMEEFATNVGLLYEAGYPFKWEKFYGKQYNKNIELPAYPFQRENYEIEDLSSHFESGADTVSSHPFLGSPIKLAESDVHYWESKLSLYSTPYLAHHQVNETAVFPGGFYIEMILSAIRQIDAKTTYSIEQLRFVQSIEIFNNEPVSIQLKVESDQGICTQFKVFKKVGENQDWELTCFGALKVNTHSSQKEYTELANVETTLDKPSVYNSFNNLGVTFKEYFQNVEELVINGDQVRAKLQLSDTSFYRKELFEASPILFDNCFHSLFAKAFSSVSDNTIKTTFVEGLDSICFYNNFAFEGMFYVAADLAPISTEGNDNVYLIKGDIEVFDESKKLLFELKGVRAKVIDTGIEKADDDESDGDIRMKVLNEPDAQKRVALINEYMLNLVADAAKASPDQLELSMTFKNMGIDSLTIVQLRNVIEKQFDIKISIKMFYEFPSIDVFSELLNELVISEDSIPMLGAETSNNGWLIRQPLSGEVKQQLFVFHDAGGSIRLFEPWASVLNDSTELIMVQLPGRDNRADEKMLNDIDVLMEQLVPIMNDVIDKPFSIYGHSMGGLLAFEAARRLQIQFGQTAQELIVSGTPCLKGFTNKFVNTIFEDGYTDEQWFSLLTSGNNTGLSLQDELVQQMLTTLRNDFELIHRYQYQNGDKLKCSVVALHAMADDRVNMEDVKKWPSETEKSFELYEVTGGHNFVYEQPEVAPQIVSERLARCLVESEA</sequence>
<evidence type="ECO:0000313" key="9">
    <source>
        <dbReference type="EMBL" id="MBS2099238.1"/>
    </source>
</evidence>
<evidence type="ECO:0000313" key="10">
    <source>
        <dbReference type="Proteomes" id="UP000708576"/>
    </source>
</evidence>
<dbReference type="InterPro" id="IPR049552">
    <property type="entry name" value="PKS_DH_N"/>
</dbReference>
<dbReference type="CDD" id="cd00833">
    <property type="entry name" value="PKS"/>
    <property type="match status" value="1"/>
</dbReference>
<evidence type="ECO:0000256" key="1">
    <source>
        <dbReference type="ARBA" id="ARBA00022450"/>
    </source>
</evidence>
<keyword evidence="1" id="KW-0596">Phosphopantetheine</keyword>
<keyword evidence="2" id="KW-0597">Phosphoprotein</keyword>
<dbReference type="InterPro" id="IPR016036">
    <property type="entry name" value="Malonyl_transacylase_ACP-bd"/>
</dbReference>
<feature type="domain" description="Ketosynthase family 3 (KS3)" evidence="7">
    <location>
        <begin position="7"/>
        <end position="432"/>
    </location>
</feature>
<evidence type="ECO:0000259" key="6">
    <source>
        <dbReference type="PROSITE" id="PS50075"/>
    </source>
</evidence>
<dbReference type="Gene3D" id="3.30.70.3290">
    <property type="match status" value="1"/>
</dbReference>
<gene>
    <name evidence="9" type="ORF">KEM10_13175</name>
</gene>
<reference evidence="9 10" key="1">
    <citation type="journal article" date="2015" name="Int. J. Syst. Evol. Microbiol.">
        <title>Carboxylicivirga linearis sp. nov., isolated from a sea cucumber culture pond.</title>
        <authorList>
            <person name="Wang F.Q."/>
            <person name="Zhou Y.X."/>
            <person name="Lin X.Z."/>
            <person name="Chen G.J."/>
            <person name="Du Z.J."/>
        </authorList>
    </citation>
    <scope>NUCLEOTIDE SEQUENCE [LARGE SCALE GENOMIC DNA]</scope>
    <source>
        <strain evidence="9 10">FB218</strain>
    </source>
</reference>
<dbReference type="Pfam" id="PF16197">
    <property type="entry name" value="KAsynt_C_assoc"/>
    <property type="match status" value="1"/>
</dbReference>
<dbReference type="InterPro" id="IPR016035">
    <property type="entry name" value="Acyl_Trfase/lysoPLipase"/>
</dbReference>
<dbReference type="InterPro" id="IPR042104">
    <property type="entry name" value="PKS_dehydratase_sf"/>
</dbReference>
<feature type="active site" description="Proton acceptor; for dehydratase activity" evidence="5">
    <location>
        <position position="934"/>
    </location>
</feature>
<dbReference type="SMART" id="SM00826">
    <property type="entry name" value="PKS_DH"/>
    <property type="match status" value="1"/>
</dbReference>
<evidence type="ECO:0000256" key="5">
    <source>
        <dbReference type="PROSITE-ProRule" id="PRU01363"/>
    </source>
</evidence>
<dbReference type="InterPro" id="IPR029058">
    <property type="entry name" value="AB_hydrolase_fold"/>
</dbReference>
<name>A0ABS5JWN9_9BACT</name>
<keyword evidence="3" id="KW-0808">Transferase</keyword>
<organism evidence="9 10">
    <name type="scientific">Carboxylicivirga linearis</name>
    <dbReference type="NCBI Taxonomy" id="1628157"/>
    <lineage>
        <taxon>Bacteria</taxon>
        <taxon>Pseudomonadati</taxon>
        <taxon>Bacteroidota</taxon>
        <taxon>Bacteroidia</taxon>
        <taxon>Marinilabiliales</taxon>
        <taxon>Marinilabiliaceae</taxon>
        <taxon>Carboxylicivirga</taxon>
    </lineage>
</organism>
<dbReference type="Pfam" id="PF00550">
    <property type="entry name" value="PP-binding"/>
    <property type="match status" value="1"/>
</dbReference>
<dbReference type="InterPro" id="IPR016039">
    <property type="entry name" value="Thiolase-like"/>
</dbReference>
<keyword evidence="10" id="KW-1185">Reference proteome</keyword>
<keyword evidence="4" id="KW-0378">Hydrolase</keyword>
<dbReference type="InterPro" id="IPR050091">
    <property type="entry name" value="PKS_NRPS_Biosynth_Enz"/>
</dbReference>
<dbReference type="PROSITE" id="PS52019">
    <property type="entry name" value="PKS_MFAS_DH"/>
    <property type="match status" value="1"/>
</dbReference>
<dbReference type="InterPro" id="IPR001031">
    <property type="entry name" value="Thioesterase"/>
</dbReference>
<dbReference type="RefSeq" id="WP_212216482.1">
    <property type="nucleotide sequence ID" value="NZ_JAGUCO010000009.1"/>
</dbReference>
<dbReference type="Pfam" id="PF21089">
    <property type="entry name" value="PKS_DH_N"/>
    <property type="match status" value="1"/>
</dbReference>
<dbReference type="PROSITE" id="PS52004">
    <property type="entry name" value="KS3_2"/>
    <property type="match status" value="1"/>
</dbReference>
<dbReference type="Gene3D" id="3.10.129.110">
    <property type="entry name" value="Polyketide synthase dehydratase"/>
    <property type="match status" value="1"/>
</dbReference>
<evidence type="ECO:0000256" key="4">
    <source>
        <dbReference type="ARBA" id="ARBA00022801"/>
    </source>
</evidence>
<dbReference type="InterPro" id="IPR009081">
    <property type="entry name" value="PP-bd_ACP"/>
</dbReference>
<dbReference type="InterPro" id="IPR036736">
    <property type="entry name" value="ACP-like_sf"/>
</dbReference>
<dbReference type="GO" id="GO:0016746">
    <property type="term" value="F:acyltransferase activity"/>
    <property type="evidence" value="ECO:0007669"/>
    <property type="project" value="UniProtKB-KW"/>
</dbReference>
<feature type="domain" description="PKS/mFAS DH" evidence="8">
    <location>
        <begin position="902"/>
        <end position="1191"/>
    </location>
</feature>
<dbReference type="InterPro" id="IPR049551">
    <property type="entry name" value="PKS_DH_C"/>
</dbReference>
<dbReference type="PROSITE" id="PS00606">
    <property type="entry name" value="KS3_1"/>
    <property type="match status" value="1"/>
</dbReference>
<dbReference type="Pfam" id="PF00698">
    <property type="entry name" value="Acyl_transf_1"/>
    <property type="match status" value="1"/>
</dbReference>
<evidence type="ECO:0000259" key="7">
    <source>
        <dbReference type="PROSITE" id="PS52004"/>
    </source>
</evidence>
<dbReference type="InterPro" id="IPR023827">
    <property type="entry name" value="Peptidase_S8_Asp-AS"/>
</dbReference>
<dbReference type="InterPro" id="IPR001227">
    <property type="entry name" value="Ac_transferase_dom_sf"/>
</dbReference>
<dbReference type="Gene3D" id="3.40.366.10">
    <property type="entry name" value="Malonyl-Coenzyme A Acyl Carrier Protein, domain 2"/>
    <property type="match status" value="1"/>
</dbReference>
<dbReference type="SUPFAM" id="SSF47336">
    <property type="entry name" value="ACP-like"/>
    <property type="match status" value="1"/>
</dbReference>
<dbReference type="InterPro" id="IPR014030">
    <property type="entry name" value="Ketoacyl_synth_N"/>
</dbReference>
<evidence type="ECO:0000256" key="3">
    <source>
        <dbReference type="ARBA" id="ARBA00022679"/>
    </source>
</evidence>
<dbReference type="Proteomes" id="UP000708576">
    <property type="component" value="Unassembled WGS sequence"/>
</dbReference>
<dbReference type="Pfam" id="PF14765">
    <property type="entry name" value="PS-DH"/>
    <property type="match status" value="1"/>
</dbReference>
<dbReference type="EMBL" id="JAGUCO010000009">
    <property type="protein sequence ID" value="MBS2099238.1"/>
    <property type="molecule type" value="Genomic_DNA"/>
</dbReference>
<dbReference type="InterPro" id="IPR020841">
    <property type="entry name" value="PKS_Beta-ketoAc_synthase_dom"/>
</dbReference>
<feature type="region of interest" description="C-terminal hotdog fold" evidence="5">
    <location>
        <begin position="1037"/>
        <end position="1191"/>
    </location>
</feature>
<dbReference type="SMART" id="SM00827">
    <property type="entry name" value="PKS_AT"/>
    <property type="match status" value="1"/>
</dbReference>
<evidence type="ECO:0000256" key="2">
    <source>
        <dbReference type="ARBA" id="ARBA00022553"/>
    </source>
</evidence>
<dbReference type="SMART" id="SM00825">
    <property type="entry name" value="PKS_KS"/>
    <property type="match status" value="1"/>
</dbReference>
<feature type="active site" description="Proton donor; for dehydratase activity" evidence="5">
    <location>
        <position position="1098"/>
    </location>
</feature>
<dbReference type="PANTHER" id="PTHR43775:SF37">
    <property type="entry name" value="SI:DKEY-61P9.11"/>
    <property type="match status" value="1"/>
</dbReference>
<protein>
    <submittedName>
        <fullName evidence="9">Acyltransferase domain-containing protein</fullName>
    </submittedName>
</protein>